<evidence type="ECO:0000313" key="5">
    <source>
        <dbReference type="Proteomes" id="UP000011555"/>
    </source>
</evidence>
<name>M0LF30_NATLA</name>
<evidence type="ECO:0000256" key="1">
    <source>
        <dbReference type="SAM" id="MobiDB-lite"/>
    </source>
</evidence>
<reference evidence="4 5" key="2">
    <citation type="journal article" date="2014" name="PLoS Genet.">
        <title>Phylogenetically driven sequencing of extremely halophilic archaea reveals strategies for static and dynamic osmo-response.</title>
        <authorList>
            <person name="Becker E.A."/>
            <person name="Seitzer P.M."/>
            <person name="Tritt A."/>
            <person name="Larsen D."/>
            <person name="Krusor M."/>
            <person name="Yao A.I."/>
            <person name="Wu D."/>
            <person name="Madern D."/>
            <person name="Eisen J.A."/>
            <person name="Darling A.E."/>
            <person name="Facciotti M.T."/>
        </authorList>
    </citation>
    <scope>NUCLEOTIDE SEQUENCE [LARGE SCALE GENOMIC DNA]</scope>
    <source>
        <strain evidence="4 5">AJ5</strain>
    </source>
</reference>
<feature type="transmembrane region" description="Helical" evidence="2">
    <location>
        <begin position="113"/>
        <end position="132"/>
    </location>
</feature>
<sequence>MVSRENRVIVGSFVLLVAAIALLTTIDRYLGVSLDQHPLPAFLVVVGVAVVLPQLYLAVTTPDDGEEVSPRARVRFAAVAIAAFAVMFAGGTITGLADLTGGALEDPETLQHLAILSVGALALVALVGYEFLDGYRSGSDSGSGSGSGSGSRSSNHDTRK</sequence>
<evidence type="ECO:0000256" key="2">
    <source>
        <dbReference type="SAM" id="Phobius"/>
    </source>
</evidence>
<dbReference type="InterPro" id="IPR058293">
    <property type="entry name" value="DUF7987"/>
</dbReference>
<dbReference type="KEGG" id="hlc:CHINAEXTREME01695"/>
<evidence type="ECO:0000313" key="6">
    <source>
        <dbReference type="Proteomes" id="UP000186547"/>
    </source>
</evidence>
<evidence type="ECO:0000313" key="3">
    <source>
        <dbReference type="EMBL" id="APW96559.1"/>
    </source>
</evidence>
<dbReference type="STRING" id="358396.CHINAEXTREME_01695"/>
<keyword evidence="5" id="KW-1185">Reference proteome</keyword>
<dbReference type="PATRIC" id="fig|358396.7.peg.2570"/>
<reference evidence="3 6" key="1">
    <citation type="journal article" date="2011" name="J. Bacteriol.">
        <title>Genome sequence of Halobiforma lacisalsi AJ5, an extremely halophilic archaeon which harbors a bop gene.</title>
        <authorList>
            <person name="Jiang X."/>
            <person name="Wang S."/>
            <person name="Cheng H."/>
            <person name="Huo Y."/>
            <person name="Zhang X."/>
            <person name="Zhu X."/>
            <person name="Han X."/>
            <person name="Ni P."/>
            <person name="Wu M."/>
        </authorList>
    </citation>
    <scope>NUCLEOTIDE SEQUENCE [LARGE SCALE GENOMIC DNA]</scope>
    <source>
        <strain evidence="3 6">AJ5</strain>
    </source>
</reference>
<gene>
    <name evidence="4" type="ORF">C445_12641</name>
    <name evidence="3" type="ORF">CHINAEXTREME_01695</name>
</gene>
<dbReference type="eggNOG" id="arCOG11315">
    <property type="taxonomic scope" value="Archaea"/>
</dbReference>
<dbReference type="Pfam" id="PF25949">
    <property type="entry name" value="DUF7987"/>
    <property type="match status" value="1"/>
</dbReference>
<evidence type="ECO:0000313" key="4">
    <source>
        <dbReference type="EMBL" id="EMA32161.1"/>
    </source>
</evidence>
<reference evidence="3" key="3">
    <citation type="submission" date="2017-01" db="EMBL/GenBank/DDBJ databases">
        <authorList>
            <person name="Mah S.A."/>
            <person name="Swanson W.J."/>
            <person name="Moy G.W."/>
            <person name="Vacquier V.D."/>
        </authorList>
    </citation>
    <scope>NUCLEOTIDE SEQUENCE</scope>
    <source>
        <strain evidence="3">AJ5</strain>
    </source>
</reference>
<organism evidence="4 5">
    <name type="scientific">Natronobacterium lacisalsi AJ5</name>
    <dbReference type="NCBI Taxonomy" id="358396"/>
    <lineage>
        <taxon>Archaea</taxon>
        <taxon>Methanobacteriati</taxon>
        <taxon>Methanobacteriota</taxon>
        <taxon>Stenosarchaea group</taxon>
        <taxon>Halobacteria</taxon>
        <taxon>Halobacteriales</taxon>
        <taxon>Natrialbaceae</taxon>
        <taxon>Natronobacterium</taxon>
    </lineage>
</organism>
<dbReference type="GeneID" id="30919797"/>
<dbReference type="AlphaFoldDB" id="M0LF30"/>
<feature type="region of interest" description="Disordered" evidence="1">
    <location>
        <begin position="138"/>
        <end position="160"/>
    </location>
</feature>
<dbReference type="EMBL" id="AOLZ01000042">
    <property type="protein sequence ID" value="EMA32161.1"/>
    <property type="molecule type" value="Genomic_DNA"/>
</dbReference>
<feature type="transmembrane region" description="Helical" evidence="2">
    <location>
        <begin position="72"/>
        <end position="93"/>
    </location>
</feature>
<keyword evidence="2" id="KW-0812">Transmembrane</keyword>
<feature type="transmembrane region" description="Helical" evidence="2">
    <location>
        <begin position="38"/>
        <end position="60"/>
    </location>
</feature>
<dbReference type="Proteomes" id="UP000186547">
    <property type="component" value="Chromosome"/>
</dbReference>
<keyword evidence="2" id="KW-1133">Transmembrane helix</keyword>
<dbReference type="RefSeq" id="WP_007142240.1">
    <property type="nucleotide sequence ID" value="NZ_AOLZ01000042.1"/>
</dbReference>
<feature type="transmembrane region" description="Helical" evidence="2">
    <location>
        <begin position="7"/>
        <end position="26"/>
    </location>
</feature>
<dbReference type="EMBL" id="CP019285">
    <property type="protein sequence ID" value="APW96559.1"/>
    <property type="molecule type" value="Genomic_DNA"/>
</dbReference>
<keyword evidence="2" id="KW-0472">Membrane</keyword>
<protein>
    <submittedName>
        <fullName evidence="4">Uncharacterized protein</fullName>
    </submittedName>
</protein>
<dbReference type="Proteomes" id="UP000011555">
    <property type="component" value="Unassembled WGS sequence"/>
</dbReference>
<proteinExistence type="predicted"/>
<accession>M0LF30</accession>